<accession>A0A6A6YUG7</accession>
<feature type="compositionally biased region" description="Polar residues" evidence="1">
    <location>
        <begin position="225"/>
        <end position="235"/>
    </location>
</feature>
<dbReference type="OrthoDB" id="10505170at2759"/>
<proteinExistence type="predicted"/>
<dbReference type="AlphaFoldDB" id="A0A6A6YUG7"/>
<feature type="compositionally biased region" description="Low complexity" evidence="1">
    <location>
        <begin position="1"/>
        <end position="10"/>
    </location>
</feature>
<reference evidence="4" key="3">
    <citation type="submission" date="2025-04" db="UniProtKB">
        <authorList>
            <consortium name="RefSeq"/>
        </authorList>
    </citation>
    <scope>IDENTIFICATION</scope>
    <source>
        <strain evidence="4">CBS 304.34</strain>
    </source>
</reference>
<feature type="compositionally biased region" description="Low complexity" evidence="1">
    <location>
        <begin position="28"/>
        <end position="44"/>
    </location>
</feature>
<dbReference type="GeneID" id="54466140"/>
<reference evidence="2 4" key="1">
    <citation type="journal article" date="2020" name="Stud. Mycol.">
        <title>101 Dothideomycetes genomes: a test case for predicting lifestyles and emergence of pathogens.</title>
        <authorList>
            <person name="Haridas S."/>
            <person name="Albert R."/>
            <person name="Binder M."/>
            <person name="Bloem J."/>
            <person name="Labutti K."/>
            <person name="Salamov A."/>
            <person name="Andreopoulos B."/>
            <person name="Baker S."/>
            <person name="Barry K."/>
            <person name="Bills G."/>
            <person name="Bluhm B."/>
            <person name="Cannon C."/>
            <person name="Castanera R."/>
            <person name="Culley D."/>
            <person name="Daum C."/>
            <person name="Ezra D."/>
            <person name="Gonzalez J."/>
            <person name="Henrissat B."/>
            <person name="Kuo A."/>
            <person name="Liang C."/>
            <person name="Lipzen A."/>
            <person name="Lutzoni F."/>
            <person name="Magnuson J."/>
            <person name="Mondo S."/>
            <person name="Nolan M."/>
            <person name="Ohm R."/>
            <person name="Pangilinan J."/>
            <person name="Park H.-J."/>
            <person name="Ramirez L."/>
            <person name="Alfaro M."/>
            <person name="Sun H."/>
            <person name="Tritt A."/>
            <person name="Yoshinaga Y."/>
            <person name="Zwiers L.-H."/>
            <person name="Turgeon B."/>
            <person name="Goodwin S."/>
            <person name="Spatafora J."/>
            <person name="Crous P."/>
            <person name="Grigoriev I."/>
        </authorList>
    </citation>
    <scope>NUCLEOTIDE SEQUENCE</scope>
    <source>
        <strain evidence="2 4">CBS 304.34</strain>
    </source>
</reference>
<gene>
    <name evidence="2 4" type="ORF">BDZ99DRAFT_518045</name>
</gene>
<feature type="region of interest" description="Disordered" evidence="1">
    <location>
        <begin position="100"/>
        <end position="277"/>
    </location>
</feature>
<sequence length="389" mass="42533">MSSNNNNSNSKKGRKGRRGPNRDGRQGQGQPPQQQYSQPQYGQQGLPGGHFTQPSGAPAGPMNPNASAFLPLPASLPRNPFLPPHAPDIVPASLITQVRANSPNDFGSTPYVPGQGLRYRPAKQIQQARAPNAPPAAPSSRPTAHQGASQGSPLPHDWENQDQNRNLGQGQGQNRHQEQPPPRPQPDQQTPQGSRPPTPITDPRYVHAWAPASTTSGGSQRGGSVATSRPASSHNPPQPPANLVDLFKPAPPQPPTHLASLFKQPPSTTSTPTNTTTSIRRFLEEPGRVVYEQQYPALRELIMRFIAYAQHDPTGPTGMDRVAMLRVYARGLREPEVAQRLVYAVRGRTDEVEDALLVRVIQEERERMIREGEGQGEGEVKKEEEEREE</sequence>
<keyword evidence="3" id="KW-1185">Reference proteome</keyword>
<feature type="compositionally biased region" description="Low complexity" evidence="1">
    <location>
        <begin position="161"/>
        <end position="174"/>
    </location>
</feature>
<dbReference type="Proteomes" id="UP000504636">
    <property type="component" value="Unplaced"/>
</dbReference>
<dbReference type="RefSeq" id="XP_033579152.1">
    <property type="nucleotide sequence ID" value="XM_033725247.1"/>
</dbReference>
<feature type="region of interest" description="Disordered" evidence="1">
    <location>
        <begin position="1"/>
        <end position="88"/>
    </location>
</feature>
<organism evidence="2">
    <name type="scientific">Mytilinidion resinicola</name>
    <dbReference type="NCBI Taxonomy" id="574789"/>
    <lineage>
        <taxon>Eukaryota</taxon>
        <taxon>Fungi</taxon>
        <taxon>Dikarya</taxon>
        <taxon>Ascomycota</taxon>
        <taxon>Pezizomycotina</taxon>
        <taxon>Dothideomycetes</taxon>
        <taxon>Pleosporomycetidae</taxon>
        <taxon>Mytilinidiales</taxon>
        <taxon>Mytilinidiaceae</taxon>
        <taxon>Mytilinidion</taxon>
    </lineage>
</organism>
<feature type="compositionally biased region" description="Low complexity" evidence="1">
    <location>
        <begin position="265"/>
        <end position="277"/>
    </location>
</feature>
<feature type="region of interest" description="Disordered" evidence="1">
    <location>
        <begin position="367"/>
        <end position="389"/>
    </location>
</feature>
<reference evidence="4" key="2">
    <citation type="submission" date="2020-04" db="EMBL/GenBank/DDBJ databases">
        <authorList>
            <consortium name="NCBI Genome Project"/>
        </authorList>
    </citation>
    <scope>NUCLEOTIDE SEQUENCE</scope>
    <source>
        <strain evidence="4">CBS 304.34</strain>
    </source>
</reference>
<evidence type="ECO:0000313" key="2">
    <source>
        <dbReference type="EMBL" id="KAF2812188.1"/>
    </source>
</evidence>
<name>A0A6A6YUG7_9PEZI</name>
<evidence type="ECO:0000313" key="4">
    <source>
        <dbReference type="RefSeq" id="XP_033579152.1"/>
    </source>
</evidence>
<dbReference type="EMBL" id="MU003697">
    <property type="protein sequence ID" value="KAF2812188.1"/>
    <property type="molecule type" value="Genomic_DNA"/>
</dbReference>
<feature type="compositionally biased region" description="Low complexity" evidence="1">
    <location>
        <begin position="213"/>
        <end position="224"/>
    </location>
</feature>
<evidence type="ECO:0000313" key="3">
    <source>
        <dbReference type="Proteomes" id="UP000504636"/>
    </source>
</evidence>
<evidence type="ECO:0000256" key="1">
    <source>
        <dbReference type="SAM" id="MobiDB-lite"/>
    </source>
</evidence>
<protein>
    <submittedName>
        <fullName evidence="2 4">Uncharacterized protein</fullName>
    </submittedName>
</protein>